<evidence type="ECO:0000259" key="6">
    <source>
        <dbReference type="Pfam" id="PF14759"/>
    </source>
</evidence>
<dbReference type="Proteomes" id="UP001216579">
    <property type="component" value="Unassembled WGS sequence"/>
</dbReference>
<evidence type="ECO:0000313" key="8">
    <source>
        <dbReference type="Proteomes" id="UP001216579"/>
    </source>
</evidence>
<organism evidence="7 8">
    <name type="scientific">Streptomyces silvisoli</name>
    <dbReference type="NCBI Taxonomy" id="3034235"/>
    <lineage>
        <taxon>Bacteria</taxon>
        <taxon>Bacillati</taxon>
        <taxon>Actinomycetota</taxon>
        <taxon>Actinomycetes</taxon>
        <taxon>Kitasatosporales</taxon>
        <taxon>Streptomycetaceae</taxon>
        <taxon>Streptomyces</taxon>
    </lineage>
</organism>
<dbReference type="Pfam" id="PF07992">
    <property type="entry name" value="Pyr_redox_2"/>
    <property type="match status" value="1"/>
</dbReference>
<dbReference type="PANTHER" id="PTHR43557">
    <property type="entry name" value="APOPTOSIS-INDUCING FACTOR 1"/>
    <property type="match status" value="1"/>
</dbReference>
<gene>
    <name evidence="7" type="ORF">P3G67_15165</name>
</gene>
<evidence type="ECO:0000256" key="1">
    <source>
        <dbReference type="ARBA" id="ARBA00001974"/>
    </source>
</evidence>
<dbReference type="InterPro" id="IPR016156">
    <property type="entry name" value="FAD/NAD-linked_Rdtase_dimer_sf"/>
</dbReference>
<evidence type="ECO:0000259" key="5">
    <source>
        <dbReference type="Pfam" id="PF07992"/>
    </source>
</evidence>
<comment type="cofactor">
    <cofactor evidence="1">
        <name>FAD</name>
        <dbReference type="ChEBI" id="CHEBI:57692"/>
    </cofactor>
</comment>
<evidence type="ECO:0000313" key="7">
    <source>
        <dbReference type="EMBL" id="MDF3290563.1"/>
    </source>
</evidence>
<dbReference type="Gene3D" id="3.50.50.60">
    <property type="entry name" value="FAD/NAD(P)-binding domain"/>
    <property type="match status" value="2"/>
</dbReference>
<keyword evidence="8" id="KW-1185">Reference proteome</keyword>
<evidence type="ECO:0000256" key="2">
    <source>
        <dbReference type="ARBA" id="ARBA00022630"/>
    </source>
</evidence>
<dbReference type="SUPFAM" id="SSF51905">
    <property type="entry name" value="FAD/NAD(P)-binding domain"/>
    <property type="match status" value="2"/>
</dbReference>
<dbReference type="Gene3D" id="3.30.390.30">
    <property type="match status" value="1"/>
</dbReference>
<dbReference type="EMBL" id="JARJBC010000008">
    <property type="protein sequence ID" value="MDF3290563.1"/>
    <property type="molecule type" value="Genomic_DNA"/>
</dbReference>
<dbReference type="Pfam" id="PF14759">
    <property type="entry name" value="Reductase_C"/>
    <property type="match status" value="1"/>
</dbReference>
<dbReference type="InterPro" id="IPR028202">
    <property type="entry name" value="Reductase_C"/>
</dbReference>
<dbReference type="PANTHER" id="PTHR43557:SF2">
    <property type="entry name" value="RIESKE DOMAIN-CONTAINING PROTEIN-RELATED"/>
    <property type="match status" value="1"/>
</dbReference>
<evidence type="ECO:0000256" key="3">
    <source>
        <dbReference type="ARBA" id="ARBA00022827"/>
    </source>
</evidence>
<dbReference type="InterPro" id="IPR023753">
    <property type="entry name" value="FAD/NAD-binding_dom"/>
</dbReference>
<protein>
    <submittedName>
        <fullName evidence="7">FAD-dependent oxidoreductase</fullName>
    </submittedName>
</protein>
<name>A0ABT5ZL51_9ACTN</name>
<feature type="domain" description="FAD/NAD(P)-binding" evidence="5">
    <location>
        <begin position="1"/>
        <end position="296"/>
    </location>
</feature>
<dbReference type="PRINTS" id="PR00368">
    <property type="entry name" value="FADPNR"/>
</dbReference>
<dbReference type="PRINTS" id="PR00411">
    <property type="entry name" value="PNDRDTASEI"/>
</dbReference>
<keyword evidence="2" id="KW-0285">Flavoprotein</keyword>
<feature type="domain" description="Reductase C-terminal" evidence="6">
    <location>
        <begin position="320"/>
        <end position="393"/>
    </location>
</feature>
<proteinExistence type="predicted"/>
<dbReference type="RefSeq" id="WP_276093960.1">
    <property type="nucleotide sequence ID" value="NZ_JARJBC010000008.1"/>
</dbReference>
<accession>A0ABT5ZL51</accession>
<dbReference type="InterPro" id="IPR050446">
    <property type="entry name" value="FAD-oxidoreductase/Apoptosis"/>
</dbReference>
<reference evidence="7 8" key="1">
    <citation type="submission" date="2023-03" db="EMBL/GenBank/DDBJ databases">
        <title>Draft genome sequence of Streptomyces sp. RB6PN23 isolated from peat swamp forest in Thailand.</title>
        <authorList>
            <person name="Klaysubun C."/>
            <person name="Duangmal K."/>
        </authorList>
    </citation>
    <scope>NUCLEOTIDE SEQUENCE [LARGE SCALE GENOMIC DNA]</scope>
    <source>
        <strain evidence="7 8">RB6PN23</strain>
    </source>
</reference>
<sequence>MRIAVVGASAAGVAAAEALRRFGWDGELTLIGAESHVPYDRLPLSKRFLSGAWTQERLRLRDAEQLDRLGLDLRLATLATALDPTDRTLTLHTGERLRCAGVIVATGGRARTLPGAEGLTGVHTLRTLDDAHALRTLLRAAEHLGIVGNGVLGTEAAAVARELGVEVTLIGRTPLPMSRLLGDEAAALLARYHRTHGVRQLASKSAEFDSARGRLTGLRLDDGTRLATDSVLLAVGARPNTEWLPGSWDTSDGLLCDEYCAAAPGIYAAGDVARWHHPVHGRAIRVEHRTNATEQALAAARNLLAELRGQPRQPFSPVPYFWSDQYDLKIQGYGLLADPDSVELAVQGDGSPRLAALHGRAGLATGVLAVNLPPRQLRDLRSLIVTPTPWRQARARFLDAVTPTDGPG</sequence>
<keyword evidence="4" id="KW-0560">Oxidoreductase</keyword>
<evidence type="ECO:0000256" key="4">
    <source>
        <dbReference type="ARBA" id="ARBA00023002"/>
    </source>
</evidence>
<comment type="caution">
    <text evidence="7">The sequence shown here is derived from an EMBL/GenBank/DDBJ whole genome shotgun (WGS) entry which is preliminary data.</text>
</comment>
<keyword evidence="3" id="KW-0274">FAD</keyword>
<dbReference type="SUPFAM" id="SSF55424">
    <property type="entry name" value="FAD/NAD-linked reductases, dimerisation (C-terminal) domain"/>
    <property type="match status" value="1"/>
</dbReference>
<dbReference type="InterPro" id="IPR036188">
    <property type="entry name" value="FAD/NAD-bd_sf"/>
</dbReference>